<evidence type="ECO:0000256" key="10">
    <source>
        <dbReference type="HAMAP-Rule" id="MF_00823"/>
    </source>
</evidence>
<dbReference type="OrthoDB" id="9808023at2"/>
<evidence type="ECO:0000256" key="8">
    <source>
        <dbReference type="ARBA" id="ARBA00023160"/>
    </source>
</evidence>
<dbReference type="HAMAP" id="MF_00823">
    <property type="entry name" value="AcetylCoA_CT_alpha"/>
    <property type="match status" value="1"/>
</dbReference>
<dbReference type="Gene3D" id="3.90.226.10">
    <property type="entry name" value="2-enoyl-CoA Hydratase, Chain A, domain 1"/>
    <property type="match status" value="1"/>
</dbReference>
<evidence type="ECO:0000256" key="3">
    <source>
        <dbReference type="ARBA" id="ARBA00022679"/>
    </source>
</evidence>
<dbReference type="EC" id="2.1.3.15" evidence="10"/>
<keyword evidence="3 10" id="KW-0808">Transferase</keyword>
<dbReference type="UniPathway" id="UPA00655">
    <property type="reaction ID" value="UER00711"/>
</dbReference>
<reference evidence="12 13" key="1">
    <citation type="submission" date="2016-10" db="EMBL/GenBank/DDBJ databases">
        <title>Draft Genome sequence of Roseomonas sp. strain M3.</title>
        <authorList>
            <person name="Subhash Y."/>
            <person name="Lee S."/>
        </authorList>
    </citation>
    <scope>NUCLEOTIDE SEQUENCE [LARGE SCALE GENOMIC DNA]</scope>
    <source>
        <strain evidence="12 13">M3</strain>
    </source>
</reference>
<dbReference type="InterPro" id="IPR001095">
    <property type="entry name" value="Acetyl_CoA_COase_a_su"/>
</dbReference>
<evidence type="ECO:0000313" key="12">
    <source>
        <dbReference type="EMBL" id="ONG51276.1"/>
    </source>
</evidence>
<comment type="subunit">
    <text evidence="10">Acetyl-CoA carboxylase is a heterohexamer composed of biotin carboxyl carrier protein (AccB), biotin carboxylase (AccC) and two subunits each of ACCase subunit alpha (AccA) and ACCase subunit beta (AccD).</text>
</comment>
<dbReference type="GO" id="GO:0003989">
    <property type="term" value="F:acetyl-CoA carboxylase activity"/>
    <property type="evidence" value="ECO:0007669"/>
    <property type="project" value="InterPro"/>
</dbReference>
<keyword evidence="6 10" id="KW-0067">ATP-binding</keyword>
<evidence type="ECO:0000256" key="9">
    <source>
        <dbReference type="ARBA" id="ARBA00049152"/>
    </source>
</evidence>
<evidence type="ECO:0000256" key="2">
    <source>
        <dbReference type="ARBA" id="ARBA00022516"/>
    </source>
</evidence>
<dbReference type="NCBIfam" id="NF004344">
    <property type="entry name" value="PRK05724.1"/>
    <property type="match status" value="1"/>
</dbReference>
<dbReference type="Pfam" id="PF03255">
    <property type="entry name" value="ACCA"/>
    <property type="match status" value="1"/>
</dbReference>
<dbReference type="NCBIfam" id="TIGR00513">
    <property type="entry name" value="accA"/>
    <property type="match status" value="1"/>
</dbReference>
<dbReference type="GO" id="GO:0016743">
    <property type="term" value="F:carboxyl- or carbamoyltransferase activity"/>
    <property type="evidence" value="ECO:0007669"/>
    <property type="project" value="UniProtKB-UniRule"/>
</dbReference>
<dbReference type="PANTHER" id="PTHR42853">
    <property type="entry name" value="ACETYL-COENZYME A CARBOXYLASE CARBOXYL TRANSFERASE SUBUNIT ALPHA"/>
    <property type="match status" value="1"/>
</dbReference>
<keyword evidence="10" id="KW-0963">Cytoplasm</keyword>
<keyword evidence="8 10" id="KW-0275">Fatty acid biosynthesis</keyword>
<dbReference type="GO" id="GO:0009317">
    <property type="term" value="C:acetyl-CoA carboxylase complex"/>
    <property type="evidence" value="ECO:0007669"/>
    <property type="project" value="InterPro"/>
</dbReference>
<keyword evidence="5 10" id="KW-0276">Fatty acid metabolism</keyword>
<dbReference type="EMBL" id="MLCO01000169">
    <property type="protein sequence ID" value="ONG51276.1"/>
    <property type="molecule type" value="Genomic_DNA"/>
</dbReference>
<dbReference type="PANTHER" id="PTHR42853:SF3">
    <property type="entry name" value="ACETYL-COENZYME A CARBOXYLASE CARBOXYL TRANSFERASE SUBUNIT ALPHA, CHLOROPLASTIC"/>
    <property type="match status" value="1"/>
</dbReference>
<evidence type="ECO:0000256" key="4">
    <source>
        <dbReference type="ARBA" id="ARBA00022741"/>
    </source>
</evidence>
<dbReference type="GO" id="GO:2001295">
    <property type="term" value="P:malonyl-CoA biosynthetic process"/>
    <property type="evidence" value="ECO:0007669"/>
    <property type="project" value="UniProtKB-UniRule"/>
</dbReference>
<dbReference type="InterPro" id="IPR011763">
    <property type="entry name" value="COA_CT_C"/>
</dbReference>
<comment type="caution">
    <text evidence="12">The sequence shown here is derived from an EMBL/GenBank/DDBJ whole genome shotgun (WGS) entry which is preliminary data.</text>
</comment>
<proteinExistence type="inferred from homology"/>
<dbReference type="AlphaFoldDB" id="A0A1V2GZU8"/>
<keyword evidence="13" id="KW-1185">Reference proteome</keyword>
<comment type="catalytic activity">
    <reaction evidence="9 10">
        <text>N(6)-carboxybiotinyl-L-lysyl-[protein] + acetyl-CoA = N(6)-biotinyl-L-lysyl-[protein] + malonyl-CoA</text>
        <dbReference type="Rhea" id="RHEA:54728"/>
        <dbReference type="Rhea" id="RHEA-COMP:10505"/>
        <dbReference type="Rhea" id="RHEA-COMP:10506"/>
        <dbReference type="ChEBI" id="CHEBI:57288"/>
        <dbReference type="ChEBI" id="CHEBI:57384"/>
        <dbReference type="ChEBI" id="CHEBI:83144"/>
        <dbReference type="ChEBI" id="CHEBI:83145"/>
        <dbReference type="EC" id="2.1.3.15"/>
    </reaction>
</comment>
<evidence type="ECO:0000259" key="11">
    <source>
        <dbReference type="PROSITE" id="PS50989"/>
    </source>
</evidence>
<evidence type="ECO:0000256" key="5">
    <source>
        <dbReference type="ARBA" id="ARBA00022832"/>
    </source>
</evidence>
<keyword evidence="4 10" id="KW-0547">Nucleotide-binding</keyword>
<protein>
    <recommendedName>
        <fullName evidence="10">Acetyl-coenzyme A carboxylase carboxyl transferase subunit alpha</fullName>
        <shortName evidence="10">ACCase subunit alpha</shortName>
        <shortName evidence="10">Acetyl-CoA carboxylase carboxyltransferase subunit alpha</shortName>
        <ecNumber evidence="10">2.1.3.15</ecNumber>
    </recommendedName>
</protein>
<dbReference type="Proteomes" id="UP000188879">
    <property type="component" value="Unassembled WGS sequence"/>
</dbReference>
<evidence type="ECO:0000256" key="1">
    <source>
        <dbReference type="ARBA" id="ARBA00004956"/>
    </source>
</evidence>
<dbReference type="InterPro" id="IPR029045">
    <property type="entry name" value="ClpP/crotonase-like_dom_sf"/>
</dbReference>
<comment type="pathway">
    <text evidence="1 10">Lipid metabolism; malonyl-CoA biosynthesis; malonyl-CoA from acetyl-CoA: step 1/1.</text>
</comment>
<evidence type="ECO:0000256" key="7">
    <source>
        <dbReference type="ARBA" id="ARBA00023098"/>
    </source>
</evidence>
<name>A0A1V2GZU8_9PROT</name>
<dbReference type="GO" id="GO:0005524">
    <property type="term" value="F:ATP binding"/>
    <property type="evidence" value="ECO:0007669"/>
    <property type="project" value="UniProtKB-KW"/>
</dbReference>
<dbReference type="SUPFAM" id="SSF52096">
    <property type="entry name" value="ClpP/crotonase"/>
    <property type="match status" value="1"/>
</dbReference>
<keyword evidence="7 10" id="KW-0443">Lipid metabolism</keyword>
<dbReference type="RefSeq" id="WP_076958399.1">
    <property type="nucleotide sequence ID" value="NZ_MLCO01000169.1"/>
</dbReference>
<dbReference type="NCBIfam" id="NF041504">
    <property type="entry name" value="AccA_sub"/>
    <property type="match status" value="1"/>
</dbReference>
<gene>
    <name evidence="10" type="primary">accA</name>
    <name evidence="12" type="ORF">BKE38_16380</name>
</gene>
<sequence length="318" mass="34085">MRHFLDFEKPLAELEGKIEELRRTTDAGGIDVAEEVGRLSDKAEKLLQATYAKLTPWQKTLVARHPDRPKCLAYVDALIEDFVPLAGDRAFADDAAVIGGMGRFHGRAVMVLGTEKGTDTESRVKHNFGMARPEGYRKARRLIELAGRFGLPILSFVDTAGAFPGIEAEARGQAEAIARSIEACLDAPVPVVATIIGEGGSGGAIALAAADRVLMLEHSIYSVISPEGCASILWRDAAQASTAADALKLTAEDLRRLQLIDQVVAEPLGGAHRDAGAAMQAVGQQVWSCLEPLLALDAGTLKARRREKFLEMGRHGVA</sequence>
<comment type="function">
    <text evidence="10">Component of the acetyl coenzyme A carboxylase (ACC) complex. First, biotin carboxylase catalyzes the carboxylation of biotin on its carrier protein (BCCP) and then the CO(2) group is transferred by the carboxyltransferase to acetyl-CoA to form malonyl-CoA.</text>
</comment>
<evidence type="ECO:0000256" key="6">
    <source>
        <dbReference type="ARBA" id="ARBA00022840"/>
    </source>
</evidence>
<dbReference type="GO" id="GO:0006633">
    <property type="term" value="P:fatty acid biosynthetic process"/>
    <property type="evidence" value="ECO:0007669"/>
    <property type="project" value="UniProtKB-KW"/>
</dbReference>
<evidence type="ECO:0000313" key="13">
    <source>
        <dbReference type="Proteomes" id="UP000188879"/>
    </source>
</evidence>
<dbReference type="PROSITE" id="PS50989">
    <property type="entry name" value="COA_CT_CTER"/>
    <property type="match status" value="1"/>
</dbReference>
<comment type="subcellular location">
    <subcellularLocation>
        <location evidence="10">Cytoplasm</location>
    </subcellularLocation>
</comment>
<comment type="similarity">
    <text evidence="10">Belongs to the AccA family.</text>
</comment>
<feature type="domain" description="CoA carboxyltransferase C-terminal" evidence="11">
    <location>
        <begin position="38"/>
        <end position="292"/>
    </location>
</feature>
<accession>A0A1V2GZU8</accession>
<dbReference type="PRINTS" id="PR01069">
    <property type="entry name" value="ACCCTRFRASEA"/>
</dbReference>
<keyword evidence="2 10" id="KW-0444">Lipid biosynthesis</keyword>
<organism evidence="12 13">
    <name type="scientific">Teichococcus deserti</name>
    <dbReference type="NCBI Taxonomy" id="1817963"/>
    <lineage>
        <taxon>Bacteria</taxon>
        <taxon>Pseudomonadati</taxon>
        <taxon>Pseudomonadota</taxon>
        <taxon>Alphaproteobacteria</taxon>
        <taxon>Acetobacterales</taxon>
        <taxon>Roseomonadaceae</taxon>
        <taxon>Roseomonas</taxon>
    </lineage>
</organism>